<proteinExistence type="predicted"/>
<feature type="compositionally biased region" description="Basic residues" evidence="1">
    <location>
        <begin position="29"/>
        <end position="39"/>
    </location>
</feature>
<feature type="region of interest" description="Disordered" evidence="1">
    <location>
        <begin position="384"/>
        <end position="407"/>
    </location>
</feature>
<dbReference type="AlphaFoldDB" id="A0AAV1FYT5"/>
<feature type="compositionally biased region" description="Gly residues" evidence="1">
    <location>
        <begin position="1"/>
        <end position="19"/>
    </location>
</feature>
<gene>
    <name evidence="2" type="ORF">XNOV1_A010123</name>
</gene>
<feature type="compositionally biased region" description="Low complexity" evidence="1">
    <location>
        <begin position="388"/>
        <end position="398"/>
    </location>
</feature>
<sequence length="407" mass="44907">MEEGSDGSGNDGMELGGGSNESWNVVKGGKAKRKRKNNRGQRGLGIASEETDSEQAREDEEEHKVISRLEQEGTSFGEWNPVHLTKAINKQVGDVKSARVLHNGALLIFCRDSAQLGRAIRVDKIEGKKVVVTLARKGGGITRGVIFGVPLSVSIDQIIENVKGAKVREAKRLKTTCEGEKCDSLSVLVTFDEERLPERVHIGYMSYGVRLYVPRPLRCFKCQKYGHVAAVCKGRQRCGKCAGEHEYGKCEIGAKIKCCNCGGEHTSAYRGCEVSKRAAEVQQMKTLHGITYAEAARRVRVQATESNARTTERQEVRAHEGCKRIKEDTMVVGKRDFILFMVEVVNCTAQTDKKTEKIKIIVRAAEKYLGLEAVGWEEVEDLLKRGGSSSQNPSQQSSVWDGGSSWS</sequence>
<dbReference type="Proteomes" id="UP001178508">
    <property type="component" value="Chromosome 10"/>
</dbReference>
<reference evidence="2" key="1">
    <citation type="submission" date="2023-08" db="EMBL/GenBank/DDBJ databases">
        <authorList>
            <person name="Alioto T."/>
            <person name="Alioto T."/>
            <person name="Gomez Garrido J."/>
        </authorList>
    </citation>
    <scope>NUCLEOTIDE SEQUENCE</scope>
</reference>
<organism evidence="2 3">
    <name type="scientific">Xyrichtys novacula</name>
    <name type="common">Pearly razorfish</name>
    <name type="synonym">Hemipteronotus novacula</name>
    <dbReference type="NCBI Taxonomy" id="13765"/>
    <lineage>
        <taxon>Eukaryota</taxon>
        <taxon>Metazoa</taxon>
        <taxon>Chordata</taxon>
        <taxon>Craniata</taxon>
        <taxon>Vertebrata</taxon>
        <taxon>Euteleostomi</taxon>
        <taxon>Actinopterygii</taxon>
        <taxon>Neopterygii</taxon>
        <taxon>Teleostei</taxon>
        <taxon>Neoteleostei</taxon>
        <taxon>Acanthomorphata</taxon>
        <taxon>Eupercaria</taxon>
        <taxon>Labriformes</taxon>
        <taxon>Labridae</taxon>
        <taxon>Xyrichtys</taxon>
    </lineage>
</organism>
<name>A0AAV1FYT5_XYRNO</name>
<feature type="compositionally biased region" description="Acidic residues" evidence="1">
    <location>
        <begin position="49"/>
        <end position="61"/>
    </location>
</feature>
<feature type="region of interest" description="Disordered" evidence="1">
    <location>
        <begin position="1"/>
        <end position="62"/>
    </location>
</feature>
<protein>
    <submittedName>
        <fullName evidence="2">Uncharacterized protein LOC113119923</fullName>
    </submittedName>
</protein>
<evidence type="ECO:0000313" key="2">
    <source>
        <dbReference type="EMBL" id="CAJ1066432.1"/>
    </source>
</evidence>
<evidence type="ECO:0000313" key="3">
    <source>
        <dbReference type="Proteomes" id="UP001178508"/>
    </source>
</evidence>
<evidence type="ECO:0000256" key="1">
    <source>
        <dbReference type="SAM" id="MobiDB-lite"/>
    </source>
</evidence>
<dbReference type="EMBL" id="OY660873">
    <property type="protein sequence ID" value="CAJ1066432.1"/>
    <property type="molecule type" value="Genomic_DNA"/>
</dbReference>
<accession>A0AAV1FYT5</accession>
<keyword evidence="3" id="KW-1185">Reference proteome</keyword>